<name>A0A0E9XDN2_ANGAN</name>
<dbReference type="EMBL" id="GBXM01008627">
    <property type="protein sequence ID" value="JAH99950.1"/>
    <property type="molecule type" value="Transcribed_RNA"/>
</dbReference>
<proteinExistence type="predicted"/>
<accession>A0A0E9XDN2</accession>
<organism evidence="1">
    <name type="scientific">Anguilla anguilla</name>
    <name type="common">European freshwater eel</name>
    <name type="synonym">Muraena anguilla</name>
    <dbReference type="NCBI Taxonomy" id="7936"/>
    <lineage>
        <taxon>Eukaryota</taxon>
        <taxon>Metazoa</taxon>
        <taxon>Chordata</taxon>
        <taxon>Craniata</taxon>
        <taxon>Vertebrata</taxon>
        <taxon>Euteleostomi</taxon>
        <taxon>Actinopterygii</taxon>
        <taxon>Neopterygii</taxon>
        <taxon>Teleostei</taxon>
        <taxon>Anguilliformes</taxon>
        <taxon>Anguillidae</taxon>
        <taxon>Anguilla</taxon>
    </lineage>
</organism>
<protein>
    <submittedName>
        <fullName evidence="1">Uncharacterized protein</fullName>
    </submittedName>
</protein>
<dbReference type="AlphaFoldDB" id="A0A0E9XDN2"/>
<evidence type="ECO:0000313" key="1">
    <source>
        <dbReference type="EMBL" id="JAH99950.1"/>
    </source>
</evidence>
<reference evidence="1" key="1">
    <citation type="submission" date="2014-11" db="EMBL/GenBank/DDBJ databases">
        <authorList>
            <person name="Amaro Gonzalez C."/>
        </authorList>
    </citation>
    <scope>NUCLEOTIDE SEQUENCE</scope>
</reference>
<reference evidence="1" key="2">
    <citation type="journal article" date="2015" name="Fish Shellfish Immunol.">
        <title>Early steps in the European eel (Anguilla anguilla)-Vibrio vulnificus interaction in the gills: Role of the RtxA13 toxin.</title>
        <authorList>
            <person name="Callol A."/>
            <person name="Pajuelo D."/>
            <person name="Ebbesson L."/>
            <person name="Teles M."/>
            <person name="MacKenzie S."/>
            <person name="Amaro C."/>
        </authorList>
    </citation>
    <scope>NUCLEOTIDE SEQUENCE</scope>
</reference>
<sequence length="21" mass="2404">MGENIFHGTVHEVDRFPLTGF</sequence>